<evidence type="ECO:0000256" key="1">
    <source>
        <dbReference type="SAM" id="MobiDB-lite"/>
    </source>
</evidence>
<dbReference type="InterPro" id="IPR007499">
    <property type="entry name" value="ERF_bacteria_virus"/>
</dbReference>
<sequence length="220" mass="24671">MSEQTLIQKLLSVQEKLKAPKSQNNSFGKYKYRSCEDILEAVKPLNVEAGLLLTISDEIELVDGRHYVKATCRVTDGTDEIVVTASAREAGNKKGMDDAQVTGATSSYARKYALNGLYLIDDTKDADTDEYAQQQKRGSQKQQKPKQNDQQNEFQENRKVTNDIMKKIAEETGKSIQEVGSYLIHQANEKLGRKDKALTPANIKIVYREAKKMLGQHDGN</sequence>
<dbReference type="RefSeq" id="WP_347298145.1">
    <property type="nucleotide sequence ID" value="NZ_CP142434.1"/>
</dbReference>
<dbReference type="EMBL" id="CP142434">
    <property type="protein sequence ID" value="XBC48130.1"/>
    <property type="molecule type" value="Genomic_DNA"/>
</dbReference>
<organism evidence="2">
    <name type="scientific">Dolosigranulum savutiense</name>
    <dbReference type="NCBI Taxonomy" id="3110288"/>
    <lineage>
        <taxon>Bacteria</taxon>
        <taxon>Bacillati</taxon>
        <taxon>Bacillota</taxon>
        <taxon>Bacilli</taxon>
        <taxon>Lactobacillales</taxon>
        <taxon>Carnobacteriaceae</taxon>
        <taxon>Dolosigranulum</taxon>
    </lineage>
</organism>
<dbReference type="AlphaFoldDB" id="A0AB74TZ04"/>
<feature type="compositionally biased region" description="Low complexity" evidence="1">
    <location>
        <begin position="133"/>
        <end position="142"/>
    </location>
</feature>
<name>A0AB74TZ04_9LACT</name>
<dbReference type="Pfam" id="PF04404">
    <property type="entry name" value="ERF"/>
    <property type="match status" value="1"/>
</dbReference>
<gene>
    <name evidence="2" type="ORF">VUQ09_01710</name>
</gene>
<feature type="region of interest" description="Disordered" evidence="1">
    <location>
        <begin position="128"/>
        <end position="160"/>
    </location>
</feature>
<accession>A0AB74TZ04</accession>
<protein>
    <submittedName>
        <fullName evidence="2">ERF family protein</fullName>
    </submittedName>
</protein>
<reference evidence="2" key="1">
    <citation type="submission" date="2023-12" db="EMBL/GenBank/DDBJ databases">
        <title>Dolosigranulum savutii sp. nov. isolated from human upper respiratory samples collected in Botswana.</title>
        <authorList>
            <person name="Kelly M.S."/>
        </authorList>
    </citation>
    <scope>NUCLEOTIDE SEQUENCE</scope>
    <source>
        <strain evidence="2">MSK312</strain>
    </source>
</reference>
<evidence type="ECO:0000313" key="2">
    <source>
        <dbReference type="EMBL" id="XBC48130.1"/>
    </source>
</evidence>
<proteinExistence type="predicted"/>